<feature type="transmembrane region" description="Helical" evidence="5">
    <location>
        <begin position="125"/>
        <end position="142"/>
    </location>
</feature>
<keyword evidence="8" id="KW-1185">Reference proteome</keyword>
<dbReference type="InterPro" id="IPR000620">
    <property type="entry name" value="EamA_dom"/>
</dbReference>
<feature type="transmembrane region" description="Helical" evidence="5">
    <location>
        <begin position="93"/>
        <end position="113"/>
    </location>
</feature>
<dbReference type="RefSeq" id="WP_023395055.1">
    <property type="nucleotide sequence ID" value="NZ_ASGZ01000044.1"/>
</dbReference>
<dbReference type="Pfam" id="PF00892">
    <property type="entry name" value="EamA"/>
    <property type="match status" value="2"/>
</dbReference>
<feature type="transmembrane region" description="Helical" evidence="5">
    <location>
        <begin position="308"/>
        <end position="324"/>
    </location>
</feature>
<dbReference type="PANTHER" id="PTHR32322:SF2">
    <property type="entry name" value="EAMA DOMAIN-CONTAINING PROTEIN"/>
    <property type="match status" value="1"/>
</dbReference>
<feature type="transmembrane region" description="Helical" evidence="5">
    <location>
        <begin position="68"/>
        <end position="87"/>
    </location>
</feature>
<feature type="domain" description="EamA" evidence="6">
    <location>
        <begin position="193"/>
        <end position="324"/>
    </location>
</feature>
<feature type="transmembrane region" description="Helical" evidence="5">
    <location>
        <begin position="220"/>
        <end position="240"/>
    </location>
</feature>
<reference evidence="7 8" key="1">
    <citation type="journal article" date="2013" name="Genome Announc.">
        <title>Draft Genome Sequence of 'Candidatus Halobonum tyrrellensis' Strain G22, Isolated from the Hypersaline Waters of Lake Tyrrell, Australia.</title>
        <authorList>
            <person name="Ugalde J.A."/>
            <person name="Narasingarao P."/>
            <person name="Kuo S."/>
            <person name="Podell S."/>
            <person name="Allen E.E."/>
        </authorList>
    </citation>
    <scope>NUCLEOTIDE SEQUENCE [LARGE SCALE GENOMIC DNA]</scope>
    <source>
        <strain evidence="7 8">G22</strain>
    </source>
</reference>
<gene>
    <name evidence="7" type="ORF">K933_12396</name>
</gene>
<keyword evidence="4 5" id="KW-0472">Membrane</keyword>
<feature type="transmembrane region" description="Helical" evidence="5">
    <location>
        <begin position="252"/>
        <end position="271"/>
    </location>
</feature>
<evidence type="ECO:0000256" key="2">
    <source>
        <dbReference type="ARBA" id="ARBA00022692"/>
    </source>
</evidence>
<keyword evidence="2 5" id="KW-0812">Transmembrane</keyword>
<evidence type="ECO:0000313" key="8">
    <source>
        <dbReference type="Proteomes" id="UP000017840"/>
    </source>
</evidence>
<dbReference type="eggNOG" id="arCOG00271">
    <property type="taxonomic scope" value="Archaea"/>
</dbReference>
<accession>V4HIS1</accession>
<sequence>MSPYRNAALFLLLAAVWGSAFAAIKAGLAFFPPVLFAAVRYDVAGVVMLAYAWYAVDDPVPRGRAEWTEVAVGATLLIAAYHAFLFVGQTDPAVSSAAAAVIVGLNPVLTTGFSRALLPSERLSPLGLVGLVVGFAGAVVLAEPDAAALAGTGAGSDPLSFARLFEGGVAAGVGRLADAAVALLGTGGVAKGLVFLAVVSFALGGVLTRRVDSGLEIEPMEAWSMLLGALLMHAVSVAMGERVADVTWTVEAAAALAYLSLAASALGFLVYFDLLDRLGPVEINLVSYVSPVFAALAGWVLLAETPTRATAVGFCLIFAAFLLLKRAAVRAELRRLVSSA</sequence>
<evidence type="ECO:0000256" key="5">
    <source>
        <dbReference type="SAM" id="Phobius"/>
    </source>
</evidence>
<feature type="domain" description="EamA" evidence="6">
    <location>
        <begin position="9"/>
        <end position="141"/>
    </location>
</feature>
<dbReference type="GO" id="GO:0016020">
    <property type="term" value="C:membrane"/>
    <property type="evidence" value="ECO:0007669"/>
    <property type="project" value="UniProtKB-SubCell"/>
</dbReference>
<dbReference type="Proteomes" id="UP000017840">
    <property type="component" value="Unassembled WGS sequence"/>
</dbReference>
<dbReference type="PANTHER" id="PTHR32322">
    <property type="entry name" value="INNER MEMBRANE TRANSPORTER"/>
    <property type="match status" value="1"/>
</dbReference>
<evidence type="ECO:0000259" key="6">
    <source>
        <dbReference type="Pfam" id="PF00892"/>
    </source>
</evidence>
<dbReference type="Gene3D" id="1.10.3730.20">
    <property type="match status" value="1"/>
</dbReference>
<feature type="transmembrane region" description="Helical" evidence="5">
    <location>
        <begin position="38"/>
        <end position="56"/>
    </location>
</feature>
<evidence type="ECO:0000256" key="1">
    <source>
        <dbReference type="ARBA" id="ARBA00004141"/>
    </source>
</evidence>
<dbReference type="InterPro" id="IPR037185">
    <property type="entry name" value="EmrE-like"/>
</dbReference>
<feature type="transmembrane region" description="Helical" evidence="5">
    <location>
        <begin position="189"/>
        <end position="208"/>
    </location>
</feature>
<evidence type="ECO:0000313" key="7">
    <source>
        <dbReference type="EMBL" id="ESP87794.1"/>
    </source>
</evidence>
<feature type="transmembrane region" description="Helical" evidence="5">
    <location>
        <begin position="283"/>
        <end position="302"/>
    </location>
</feature>
<dbReference type="InterPro" id="IPR050638">
    <property type="entry name" value="AA-Vitamin_Transporters"/>
</dbReference>
<keyword evidence="3 5" id="KW-1133">Transmembrane helix</keyword>
<protein>
    <submittedName>
        <fullName evidence="7">DMT (Drug/metabolite family transporter) superfamily permease</fullName>
    </submittedName>
</protein>
<dbReference type="AlphaFoldDB" id="V4HIS1"/>
<evidence type="ECO:0000256" key="3">
    <source>
        <dbReference type="ARBA" id="ARBA00022989"/>
    </source>
</evidence>
<organism evidence="7 8">
    <name type="scientific">Candidatus Halobonum tyrrellensis G22</name>
    <dbReference type="NCBI Taxonomy" id="1324957"/>
    <lineage>
        <taxon>Archaea</taxon>
        <taxon>Methanobacteriati</taxon>
        <taxon>Methanobacteriota</taxon>
        <taxon>Stenosarchaea group</taxon>
        <taxon>Halobacteria</taxon>
        <taxon>Halobacteriales</taxon>
        <taxon>Haloferacaceae</taxon>
        <taxon>Candidatus Halobonum</taxon>
    </lineage>
</organism>
<dbReference type="STRING" id="1324957.K933_12396"/>
<proteinExistence type="predicted"/>
<comment type="subcellular location">
    <subcellularLocation>
        <location evidence="1">Membrane</location>
        <topology evidence="1">Multi-pass membrane protein</topology>
    </subcellularLocation>
</comment>
<dbReference type="SUPFAM" id="SSF103481">
    <property type="entry name" value="Multidrug resistance efflux transporter EmrE"/>
    <property type="match status" value="2"/>
</dbReference>
<dbReference type="EMBL" id="ASGZ01000044">
    <property type="protein sequence ID" value="ESP87794.1"/>
    <property type="molecule type" value="Genomic_DNA"/>
</dbReference>
<evidence type="ECO:0000256" key="4">
    <source>
        <dbReference type="ARBA" id="ARBA00023136"/>
    </source>
</evidence>
<dbReference type="OrthoDB" id="17861at2157"/>
<name>V4HIS1_9EURY</name>
<comment type="caution">
    <text evidence="7">The sequence shown here is derived from an EMBL/GenBank/DDBJ whole genome shotgun (WGS) entry which is preliminary data.</text>
</comment>
<dbReference type="PATRIC" id="fig|1324957.4.peg.2518"/>